<comment type="caution">
    <text evidence="4">The sequence shown here is derived from an EMBL/GenBank/DDBJ whole genome shotgun (WGS) entry which is preliminary data.</text>
</comment>
<proteinExistence type="inferred from homology"/>
<dbReference type="Pfam" id="PF00753">
    <property type="entry name" value="Lactamase_B"/>
    <property type="match status" value="1"/>
</dbReference>
<dbReference type="Gene3D" id="3.60.15.10">
    <property type="entry name" value="Ribonuclease Z/Hydroxyacylglutathione hydrolase-like"/>
    <property type="match status" value="1"/>
</dbReference>
<comment type="similarity">
    <text evidence="1">Belongs to the metallo-beta-lactamase superfamily. Class-B beta-lactamase family.</text>
</comment>
<dbReference type="PANTHER" id="PTHR42951:SF4">
    <property type="entry name" value="ACYL-COENZYME A THIOESTERASE MBLAC2"/>
    <property type="match status" value="1"/>
</dbReference>
<organism evidence="4 5">
    <name type="scientific">Pyxidicoccus fallax</name>
    <dbReference type="NCBI Taxonomy" id="394095"/>
    <lineage>
        <taxon>Bacteria</taxon>
        <taxon>Pseudomonadati</taxon>
        <taxon>Myxococcota</taxon>
        <taxon>Myxococcia</taxon>
        <taxon>Myxococcales</taxon>
        <taxon>Cystobacterineae</taxon>
        <taxon>Myxococcaceae</taxon>
        <taxon>Pyxidicoccus</taxon>
    </lineage>
</organism>
<dbReference type="InterPro" id="IPR050855">
    <property type="entry name" value="NDM-1-like"/>
</dbReference>
<sequence>MPFTMKQVVVSLCAVLAVGCAGSKASLVDADVARYTSDASGFDTHSFFYDTGAEVVVFDAQFTEAEATKVLAAIRAKTGNPIRYVVVTHPNPDKFNGVGVFQREGAKVVASEATAAAIPAVHAYKKYFWVNVVKAFTEETYPAQARVDVTFRGTYALPLEGDAKVELAELKHAGVATTQTVAYVPGRKALIVGDLVHHKAHAWLEGGLREGNKVVPDMAAWKAAVDELAAWPDATVYGGRGEAAPVTEAIAAQKRYLDGMVTLVNGYAAELGARKAELCGDAAAPHHAELQKRAAAAFPEYALPYMVGYSVYGLVNQLACGG</sequence>
<dbReference type="InterPro" id="IPR001279">
    <property type="entry name" value="Metallo-B-lactamas"/>
</dbReference>
<dbReference type="InterPro" id="IPR036866">
    <property type="entry name" value="RibonucZ/Hydroxyglut_hydro"/>
</dbReference>
<dbReference type="GO" id="GO:0016787">
    <property type="term" value="F:hydrolase activity"/>
    <property type="evidence" value="ECO:0007669"/>
    <property type="project" value="UniProtKB-KW"/>
</dbReference>
<evidence type="ECO:0000313" key="5">
    <source>
        <dbReference type="Proteomes" id="UP000518300"/>
    </source>
</evidence>
<dbReference type="EMBL" id="JABBJJ010000064">
    <property type="protein sequence ID" value="NMO16311.1"/>
    <property type="molecule type" value="Genomic_DNA"/>
</dbReference>
<dbReference type="GO" id="GO:0017001">
    <property type="term" value="P:antibiotic catabolic process"/>
    <property type="evidence" value="ECO:0007669"/>
    <property type="project" value="UniProtKB-ARBA"/>
</dbReference>
<evidence type="ECO:0000256" key="2">
    <source>
        <dbReference type="SAM" id="SignalP"/>
    </source>
</evidence>
<dbReference type="SMART" id="SM00849">
    <property type="entry name" value="Lactamase_B"/>
    <property type="match status" value="1"/>
</dbReference>
<protein>
    <submittedName>
        <fullName evidence="4">MBL fold metallo-hydrolase</fullName>
    </submittedName>
</protein>
<keyword evidence="4" id="KW-0378">Hydrolase</keyword>
<dbReference type="AlphaFoldDB" id="A0A848LH67"/>
<evidence type="ECO:0000313" key="4">
    <source>
        <dbReference type="EMBL" id="NMO16311.1"/>
    </source>
</evidence>
<keyword evidence="5" id="KW-1185">Reference proteome</keyword>
<evidence type="ECO:0000256" key="1">
    <source>
        <dbReference type="ARBA" id="ARBA00005250"/>
    </source>
</evidence>
<dbReference type="SUPFAM" id="SSF56281">
    <property type="entry name" value="Metallo-hydrolase/oxidoreductase"/>
    <property type="match status" value="1"/>
</dbReference>
<reference evidence="4 5" key="1">
    <citation type="submission" date="2020-04" db="EMBL/GenBank/DDBJ databases">
        <title>Draft genome of Pyxidicoccus fallax type strain.</title>
        <authorList>
            <person name="Whitworth D.E."/>
        </authorList>
    </citation>
    <scope>NUCLEOTIDE SEQUENCE [LARGE SCALE GENOMIC DNA]</scope>
    <source>
        <strain evidence="4 5">DSM 14698</strain>
    </source>
</reference>
<dbReference type="RefSeq" id="WP_169345603.1">
    <property type="nucleotide sequence ID" value="NZ_JABBJJ010000064.1"/>
</dbReference>
<dbReference type="Proteomes" id="UP000518300">
    <property type="component" value="Unassembled WGS sequence"/>
</dbReference>
<gene>
    <name evidence="4" type="ORF">HG543_15835</name>
</gene>
<name>A0A848LH67_9BACT</name>
<accession>A0A848LH67</accession>
<dbReference type="PROSITE" id="PS51257">
    <property type="entry name" value="PROKAR_LIPOPROTEIN"/>
    <property type="match status" value="1"/>
</dbReference>
<evidence type="ECO:0000259" key="3">
    <source>
        <dbReference type="SMART" id="SM00849"/>
    </source>
</evidence>
<feature type="chain" id="PRO_5032880207" evidence="2">
    <location>
        <begin position="26"/>
        <end position="322"/>
    </location>
</feature>
<feature type="signal peptide" evidence="2">
    <location>
        <begin position="1"/>
        <end position="25"/>
    </location>
</feature>
<feature type="domain" description="Metallo-beta-lactamase" evidence="3">
    <location>
        <begin position="43"/>
        <end position="240"/>
    </location>
</feature>
<keyword evidence="2" id="KW-0732">Signal</keyword>
<dbReference type="PANTHER" id="PTHR42951">
    <property type="entry name" value="METALLO-BETA-LACTAMASE DOMAIN-CONTAINING"/>
    <property type="match status" value="1"/>
</dbReference>